<proteinExistence type="predicted"/>
<dbReference type="AlphaFoldDB" id="A0A3F3Q224"/>
<evidence type="ECO:0000313" key="2">
    <source>
        <dbReference type="EMBL" id="RDH33218.1"/>
    </source>
</evidence>
<evidence type="ECO:0000256" key="1">
    <source>
        <dbReference type="SAM" id="MobiDB-lite"/>
    </source>
</evidence>
<evidence type="ECO:0000313" key="3">
    <source>
        <dbReference type="Proteomes" id="UP000253729"/>
    </source>
</evidence>
<feature type="region of interest" description="Disordered" evidence="1">
    <location>
        <begin position="38"/>
        <end position="76"/>
    </location>
</feature>
<reference evidence="2 3" key="1">
    <citation type="submission" date="2018-07" db="EMBL/GenBank/DDBJ databases">
        <title>The genomes of Aspergillus section Nigri reveals drivers in fungal speciation.</title>
        <authorList>
            <consortium name="DOE Joint Genome Institute"/>
            <person name="Vesth T.C."/>
            <person name="Nybo J."/>
            <person name="Theobald S."/>
            <person name="Brandl J."/>
            <person name="Frisvad J.C."/>
            <person name="Nielsen K.F."/>
            <person name="Lyhne E.K."/>
            <person name="Kogle M.E."/>
            <person name="Kuo A."/>
            <person name="Riley R."/>
            <person name="Clum A."/>
            <person name="Nolan M."/>
            <person name="Lipzen A."/>
            <person name="Salamov A."/>
            <person name="Henrissat B."/>
            <person name="Wiebenga A."/>
            <person name="De vries R.P."/>
            <person name="Grigoriev I.V."/>
            <person name="Mortensen U.H."/>
            <person name="Andersen M.R."/>
            <person name="Baker S.E."/>
        </authorList>
    </citation>
    <scope>NUCLEOTIDE SEQUENCE [LARGE SCALE GENOMIC DNA]</scope>
    <source>
        <strain evidence="2 3">CBS 139.54b</strain>
    </source>
</reference>
<name>A0A3F3Q224_9EURO</name>
<dbReference type="EMBL" id="KZ852047">
    <property type="protein sequence ID" value="RDH33218.1"/>
    <property type="molecule type" value="Genomic_DNA"/>
</dbReference>
<dbReference type="GeneID" id="38143883"/>
<accession>A0A3F3Q224</accession>
<organism evidence="2 3">
    <name type="scientific">Aspergillus welwitschiae</name>
    <dbReference type="NCBI Taxonomy" id="1341132"/>
    <lineage>
        <taxon>Eukaryota</taxon>
        <taxon>Fungi</taxon>
        <taxon>Dikarya</taxon>
        <taxon>Ascomycota</taxon>
        <taxon>Pezizomycotina</taxon>
        <taxon>Eurotiomycetes</taxon>
        <taxon>Eurotiomycetidae</taxon>
        <taxon>Eurotiales</taxon>
        <taxon>Aspergillaceae</taxon>
        <taxon>Aspergillus</taxon>
        <taxon>Aspergillus subgen. Circumdati</taxon>
    </lineage>
</organism>
<protein>
    <submittedName>
        <fullName evidence="2">Uncharacterized protein</fullName>
    </submittedName>
</protein>
<feature type="region of interest" description="Disordered" evidence="1">
    <location>
        <begin position="1"/>
        <end position="21"/>
    </location>
</feature>
<gene>
    <name evidence="2" type="ORF">BDQ94DRAFT_33921</name>
</gene>
<dbReference type="RefSeq" id="XP_026626240.1">
    <property type="nucleotide sequence ID" value="XM_026775527.1"/>
</dbReference>
<sequence>MRMPRPPRSPGITAQTGVGGTMGHEECLDLLNQAASSTGNHTGKLVRGARNSSPSRHTVWRVKPSMAEDVSRPQGRHPYQCLSLVRSDQLAALALSNGQIPATSHAGRSALQPWPRDRNAQLSTIWATANMLIKTLGGILAYRIR</sequence>
<dbReference type="Proteomes" id="UP000253729">
    <property type="component" value="Unassembled WGS sequence"/>
</dbReference>
<keyword evidence="3" id="KW-1185">Reference proteome</keyword>